<organism evidence="2 3">
    <name type="scientific">Flavobacterium kayseriense</name>
    <dbReference type="NCBI Taxonomy" id="2764714"/>
    <lineage>
        <taxon>Bacteria</taxon>
        <taxon>Pseudomonadati</taxon>
        <taxon>Bacteroidota</taxon>
        <taxon>Flavobacteriia</taxon>
        <taxon>Flavobacteriales</taxon>
        <taxon>Flavobacteriaceae</taxon>
        <taxon>Flavobacterium</taxon>
    </lineage>
</organism>
<keyword evidence="1" id="KW-0732">Signal</keyword>
<dbReference type="PROSITE" id="PS51257">
    <property type="entry name" value="PROKAR_LIPOPROTEIN"/>
    <property type="match status" value="1"/>
</dbReference>
<dbReference type="EMBL" id="JACRUJ010000001">
    <property type="protein sequence ID" value="MBC5840761.1"/>
    <property type="molecule type" value="Genomic_DNA"/>
</dbReference>
<evidence type="ECO:0000313" key="2">
    <source>
        <dbReference type="EMBL" id="MBC5840761.1"/>
    </source>
</evidence>
<protein>
    <submittedName>
        <fullName evidence="2">Uncharacterized protein</fullName>
    </submittedName>
</protein>
<accession>A0ABR7J5E7</accession>
<proteinExistence type="predicted"/>
<feature type="chain" id="PRO_5045989689" evidence="1">
    <location>
        <begin position="21"/>
        <end position="126"/>
    </location>
</feature>
<feature type="signal peptide" evidence="1">
    <location>
        <begin position="1"/>
        <end position="20"/>
    </location>
</feature>
<keyword evidence="3" id="KW-1185">Reference proteome</keyword>
<evidence type="ECO:0000313" key="3">
    <source>
        <dbReference type="Proteomes" id="UP000629963"/>
    </source>
</evidence>
<dbReference type="Proteomes" id="UP000629963">
    <property type="component" value="Unassembled WGS sequence"/>
</dbReference>
<name>A0ABR7J5E7_9FLAO</name>
<dbReference type="RefSeq" id="WP_187009316.1">
    <property type="nucleotide sequence ID" value="NZ_JACRUI010000001.1"/>
</dbReference>
<gene>
    <name evidence="2" type="ORF">H8R23_05030</name>
</gene>
<sequence length="126" mass="14480">MKKFLIIGCGLMFSCLSAMTLPDNVPVVSYEKMTIQEPLSLFSDVVLLVDNDVVSNFIVEPKNPVQLQTFKDVAVPNVRESKGFYKPIDYESLHKMNPLSHYDIYNGRELFKNEFSVENIPRKEVF</sequence>
<evidence type="ECO:0000256" key="1">
    <source>
        <dbReference type="SAM" id="SignalP"/>
    </source>
</evidence>
<reference evidence="2 3" key="1">
    <citation type="submission" date="2020-08" db="EMBL/GenBank/DDBJ databases">
        <title>Description of novel Flavobacterium F-380 isolate.</title>
        <authorList>
            <person name="Saticioglu I.B."/>
            <person name="Duman M."/>
            <person name="Altun S."/>
        </authorList>
    </citation>
    <scope>NUCLEOTIDE SEQUENCE [LARGE SCALE GENOMIC DNA]</scope>
    <source>
        <strain evidence="2 3">F-380</strain>
    </source>
</reference>
<comment type="caution">
    <text evidence="2">The sequence shown here is derived from an EMBL/GenBank/DDBJ whole genome shotgun (WGS) entry which is preliminary data.</text>
</comment>